<dbReference type="Gene3D" id="3.40.50.2000">
    <property type="entry name" value="Glycogen Phosphorylase B"/>
    <property type="match status" value="2"/>
</dbReference>
<evidence type="ECO:0000256" key="2">
    <source>
        <dbReference type="ARBA" id="ARBA00022679"/>
    </source>
</evidence>
<dbReference type="PANTHER" id="PTHR45947:SF3">
    <property type="entry name" value="SULFOQUINOVOSYL TRANSFERASE SQD2"/>
    <property type="match status" value="1"/>
</dbReference>
<protein>
    <submittedName>
        <fullName evidence="4">Glycosyltransferase involved in cell wall biosynthesis</fullName>
    </submittedName>
</protein>
<dbReference type="AlphaFoldDB" id="A0A2T0SV11"/>
<dbReference type="GO" id="GO:1901137">
    <property type="term" value="P:carbohydrate derivative biosynthetic process"/>
    <property type="evidence" value="ECO:0007669"/>
    <property type="project" value="UniProtKB-ARBA"/>
</dbReference>
<evidence type="ECO:0000313" key="5">
    <source>
        <dbReference type="Proteomes" id="UP000239494"/>
    </source>
</evidence>
<comment type="caution">
    <text evidence="4">The sequence shown here is derived from an EMBL/GenBank/DDBJ whole genome shotgun (WGS) entry which is preliminary data.</text>
</comment>
<evidence type="ECO:0000313" key="4">
    <source>
        <dbReference type="EMBL" id="PRY37254.1"/>
    </source>
</evidence>
<name>A0A2T0SV11_9PSEU</name>
<accession>A0A2T0SV11</accession>
<dbReference type="SUPFAM" id="SSF53756">
    <property type="entry name" value="UDP-Glycosyltransferase/glycogen phosphorylase"/>
    <property type="match status" value="1"/>
</dbReference>
<dbReference type="Proteomes" id="UP000239494">
    <property type="component" value="Unassembled WGS sequence"/>
</dbReference>
<evidence type="ECO:0000256" key="1">
    <source>
        <dbReference type="ARBA" id="ARBA00022676"/>
    </source>
</evidence>
<keyword evidence="1" id="KW-0328">Glycosyltransferase</keyword>
<organism evidence="4 5">
    <name type="scientific">Umezawaea tangerina</name>
    <dbReference type="NCBI Taxonomy" id="84725"/>
    <lineage>
        <taxon>Bacteria</taxon>
        <taxon>Bacillati</taxon>
        <taxon>Actinomycetota</taxon>
        <taxon>Actinomycetes</taxon>
        <taxon>Pseudonocardiales</taxon>
        <taxon>Pseudonocardiaceae</taxon>
        <taxon>Umezawaea</taxon>
    </lineage>
</organism>
<dbReference type="CDD" id="cd03801">
    <property type="entry name" value="GT4_PimA-like"/>
    <property type="match status" value="1"/>
</dbReference>
<proteinExistence type="predicted"/>
<feature type="domain" description="Glycosyltransferase subfamily 4-like N-terminal" evidence="3">
    <location>
        <begin position="10"/>
        <end position="165"/>
    </location>
</feature>
<dbReference type="InterPro" id="IPR028098">
    <property type="entry name" value="Glyco_trans_4-like_N"/>
</dbReference>
<dbReference type="Pfam" id="PF13579">
    <property type="entry name" value="Glyco_trans_4_4"/>
    <property type="match status" value="1"/>
</dbReference>
<dbReference type="GO" id="GO:0016757">
    <property type="term" value="F:glycosyltransferase activity"/>
    <property type="evidence" value="ECO:0007669"/>
    <property type="project" value="UniProtKB-KW"/>
</dbReference>
<keyword evidence="2 4" id="KW-0808">Transferase</keyword>
<keyword evidence="5" id="KW-1185">Reference proteome</keyword>
<dbReference type="EMBL" id="PVTF01000010">
    <property type="protein sequence ID" value="PRY37254.1"/>
    <property type="molecule type" value="Genomic_DNA"/>
</dbReference>
<gene>
    <name evidence="4" type="ORF">CLV43_11065</name>
</gene>
<dbReference type="PANTHER" id="PTHR45947">
    <property type="entry name" value="SULFOQUINOVOSYL TRANSFERASE SQD2"/>
    <property type="match status" value="1"/>
</dbReference>
<dbReference type="Pfam" id="PF13692">
    <property type="entry name" value="Glyco_trans_1_4"/>
    <property type="match status" value="1"/>
</dbReference>
<dbReference type="InterPro" id="IPR050194">
    <property type="entry name" value="Glycosyltransferase_grp1"/>
</dbReference>
<evidence type="ECO:0000259" key="3">
    <source>
        <dbReference type="Pfam" id="PF13579"/>
    </source>
</evidence>
<sequence length="361" mass="38326">MTYYAPYVSGLTNFARDVAEGLAARGQRVRVVTTRHDPALPAEEVVNGVRVSRAPVLAKLGKGTISPEFTRMVVAASKTAHVLNVHLPMLEAGLVAKGARCPVVLTYHCDVSLPPGLVNSVQGKVIDASSKLAMKHARTVAVTSEDYARHSRLWPSIAPTMAAIPPPCRPVPAGKPSFRDGDGLHVGFLGRIVEEKGVEFLVDGFRALDDPDARLLIGGEFGNVAGGSVIDRVRGHVDGDPRIKLLGFVPDDRLGDFYASMDVFALPSVNAFEAFGIVQVVGMLAGVPALASDLPGVRIPVQETGFGALVRPGVAADITDRLRELRDSPPDKESGVAAAAERYSVPAVLDAYEELFAKARL</sequence>
<reference evidence="4 5" key="1">
    <citation type="submission" date="2018-03" db="EMBL/GenBank/DDBJ databases">
        <title>Genomic Encyclopedia of Archaeal and Bacterial Type Strains, Phase II (KMG-II): from individual species to whole genera.</title>
        <authorList>
            <person name="Goeker M."/>
        </authorList>
    </citation>
    <scope>NUCLEOTIDE SEQUENCE [LARGE SCALE GENOMIC DNA]</scope>
    <source>
        <strain evidence="4 5">DSM 44720</strain>
    </source>
</reference>